<feature type="compositionally biased region" description="Basic residues" evidence="1">
    <location>
        <begin position="58"/>
        <end position="67"/>
    </location>
</feature>
<dbReference type="Proteomes" id="UP000033393">
    <property type="component" value="Unassembled WGS sequence"/>
</dbReference>
<sequence>MGLREHVIGDFTPDEHAAIQQVVHSAGTALSELLPVERLYVLSLGSQQAHRTSAGTSRRCRGNRMAN</sequence>
<feature type="compositionally biased region" description="Polar residues" evidence="1">
    <location>
        <begin position="47"/>
        <end position="56"/>
    </location>
</feature>
<name>A0A0F0GVX9_LENAE</name>
<comment type="caution">
    <text evidence="2">The sequence shown here is derived from an EMBL/GenBank/DDBJ whole genome shotgun (WGS) entry which is preliminary data.</text>
</comment>
<evidence type="ECO:0000313" key="3">
    <source>
        <dbReference type="Proteomes" id="UP000033393"/>
    </source>
</evidence>
<gene>
    <name evidence="2" type="ORF">UK23_25885</name>
</gene>
<dbReference type="AlphaFoldDB" id="A0A0F0GVX9"/>
<dbReference type="EMBL" id="JYJG01000207">
    <property type="protein sequence ID" value="KJK45573.1"/>
    <property type="molecule type" value="Genomic_DNA"/>
</dbReference>
<feature type="region of interest" description="Disordered" evidence="1">
    <location>
        <begin position="47"/>
        <end position="67"/>
    </location>
</feature>
<keyword evidence="3" id="KW-1185">Reference proteome</keyword>
<evidence type="ECO:0000313" key="2">
    <source>
        <dbReference type="EMBL" id="KJK45573.1"/>
    </source>
</evidence>
<protein>
    <submittedName>
        <fullName evidence="2">Uncharacterized protein</fullName>
    </submittedName>
</protein>
<proteinExistence type="predicted"/>
<reference evidence="2 3" key="1">
    <citation type="submission" date="2015-02" db="EMBL/GenBank/DDBJ databases">
        <authorList>
            <person name="Ju K.-S."/>
            <person name="Doroghazi J.R."/>
            <person name="Metcalf W."/>
        </authorList>
    </citation>
    <scope>NUCLEOTIDE SEQUENCE [LARGE SCALE GENOMIC DNA]</scope>
    <source>
        <strain evidence="2 3">NRRL B-16140</strain>
    </source>
</reference>
<organism evidence="2 3">
    <name type="scientific">Lentzea aerocolonigenes</name>
    <name type="common">Lechevalieria aerocolonigenes</name>
    <name type="synonym">Saccharothrix aerocolonigenes</name>
    <dbReference type="NCBI Taxonomy" id="68170"/>
    <lineage>
        <taxon>Bacteria</taxon>
        <taxon>Bacillati</taxon>
        <taxon>Actinomycetota</taxon>
        <taxon>Actinomycetes</taxon>
        <taxon>Pseudonocardiales</taxon>
        <taxon>Pseudonocardiaceae</taxon>
        <taxon>Lentzea</taxon>
    </lineage>
</organism>
<dbReference type="PATRIC" id="fig|68170.10.peg.6440"/>
<accession>A0A0F0GVX9</accession>
<dbReference type="RefSeq" id="WP_045314232.1">
    <property type="nucleotide sequence ID" value="NZ_JYJG01000207.1"/>
</dbReference>
<evidence type="ECO:0000256" key="1">
    <source>
        <dbReference type="SAM" id="MobiDB-lite"/>
    </source>
</evidence>